<dbReference type="InterPro" id="IPR058594">
    <property type="entry name" value="PB1-like_dom_pln"/>
</dbReference>
<dbReference type="Proteomes" id="UP000826656">
    <property type="component" value="Unassembled WGS sequence"/>
</dbReference>
<keyword evidence="3" id="KW-1185">Reference proteome</keyword>
<dbReference type="Pfam" id="PF26130">
    <property type="entry name" value="PB1-like"/>
    <property type="match status" value="1"/>
</dbReference>
<organism evidence="2 3">
    <name type="scientific">Solanum tuberosum</name>
    <name type="common">Potato</name>
    <dbReference type="NCBI Taxonomy" id="4113"/>
    <lineage>
        <taxon>Eukaryota</taxon>
        <taxon>Viridiplantae</taxon>
        <taxon>Streptophyta</taxon>
        <taxon>Embryophyta</taxon>
        <taxon>Tracheophyta</taxon>
        <taxon>Spermatophyta</taxon>
        <taxon>Magnoliopsida</taxon>
        <taxon>eudicotyledons</taxon>
        <taxon>Gunneridae</taxon>
        <taxon>Pentapetalae</taxon>
        <taxon>asterids</taxon>
        <taxon>lamiids</taxon>
        <taxon>Solanales</taxon>
        <taxon>Solanaceae</taxon>
        <taxon>Solanoideae</taxon>
        <taxon>Solaneae</taxon>
        <taxon>Solanum</taxon>
    </lineage>
</organism>
<proteinExistence type="predicted"/>
<feature type="domain" description="PB1-like" evidence="1">
    <location>
        <begin position="59"/>
        <end position="161"/>
    </location>
</feature>
<evidence type="ECO:0000313" key="2">
    <source>
        <dbReference type="EMBL" id="KAH0775988.1"/>
    </source>
</evidence>
<protein>
    <recommendedName>
        <fullName evidence="1">PB1-like domain-containing protein</fullName>
    </recommendedName>
</protein>
<dbReference type="EMBL" id="JAIVGD010000003">
    <property type="protein sequence ID" value="KAH0775988.1"/>
    <property type="molecule type" value="Genomic_DNA"/>
</dbReference>
<name>A0ABQ7W5G8_SOLTU</name>
<sequence length="313" mass="36916">MPSHLVLGNGLRKKNKCLIDNDDVKLVELRKSSKTTPIKENLPKQHVEELVYQGSMDTQDEIEISYNYDGYFIFSPSRKYVSGQLVKTSMDIDFVSYFDLLDDLKKQCKFDILEGDKFFYLRGDRTINDYDGLVECRDDSDVKDMIVSYKMHKGKSFEIYTLPKDCDIVISTSLEESIPDVSEEVIVMEEHQSSNATVRSRSCPLKVNGWKEIEENKIDHMWDIILEKFSFDVFEDRKYAIIGHMSDLYRDYRHKMKSKYFDSKASYQLRLWNKPKRVSIDDWKYLVNLWSDADFQKRSMQNKSNRSKRSLPP</sequence>
<reference evidence="2 3" key="1">
    <citation type="journal article" date="2021" name="bioRxiv">
        <title>Chromosome-scale and haplotype-resolved genome assembly of a tetraploid potato cultivar.</title>
        <authorList>
            <person name="Sun H."/>
            <person name="Jiao W.-B."/>
            <person name="Krause K."/>
            <person name="Campoy J.A."/>
            <person name="Goel M."/>
            <person name="Folz-Donahue K."/>
            <person name="Kukat C."/>
            <person name="Huettel B."/>
            <person name="Schneeberger K."/>
        </authorList>
    </citation>
    <scope>NUCLEOTIDE SEQUENCE [LARGE SCALE GENOMIC DNA]</scope>
    <source>
        <strain evidence="2">SolTubOtavaFocal</strain>
        <tissue evidence="2">Leaves</tissue>
    </source>
</reference>
<dbReference type="PANTHER" id="PTHR33499:SF11">
    <property type="entry name" value="NO APICAL MERISTEM-ASSOCIATED C-TERMINAL DOMAIN-CONTAINING PROTEIN"/>
    <property type="match status" value="1"/>
</dbReference>
<gene>
    <name evidence="2" type="ORF">KY290_007399</name>
</gene>
<accession>A0ABQ7W5G8</accession>
<evidence type="ECO:0000313" key="3">
    <source>
        <dbReference type="Proteomes" id="UP000826656"/>
    </source>
</evidence>
<comment type="caution">
    <text evidence="2">The sequence shown here is derived from an EMBL/GenBank/DDBJ whole genome shotgun (WGS) entry which is preliminary data.</text>
</comment>
<dbReference type="PANTHER" id="PTHR33499">
    <property type="entry name" value="OS12G0282400 PROTEIN-RELATED"/>
    <property type="match status" value="1"/>
</dbReference>
<evidence type="ECO:0000259" key="1">
    <source>
        <dbReference type="Pfam" id="PF26130"/>
    </source>
</evidence>